<dbReference type="CDD" id="cd13861">
    <property type="entry name" value="CuRO_1_CumA_like"/>
    <property type="match status" value="1"/>
</dbReference>
<sequence length="525" mass="57400">MYWLVPRASGLNMGLHFAKEGGCTSGQILCRACVTEHWAVSRSEMVDHPKAGFSRRRLLQAGVAGALGLGLQRLPGAEPSQAQETKSFRQVQLVAREGEIEPAPGQVSRTWIYNDAFPGPEIRLKEGERLRATVENLLPSGTTIHWHGIPVPNPMDGVPGLTQEPVAPGARFEYAFRAAPAGSYLYHSHVHLQLDRGLHGPLVVEETTPHVTYDRESNLILDDYLPEAPLPLELLAERQQGNGRGGMMGPGMMGRGMGPGMMGPGMMMGGFLVPPYAGLLINGRLPSAPAEFAIRRGERLRLRLFNPASATTFRVAVGGHRLTVTHADGRPVEPVTVDALFISMGERYDVLIEGGRPGLWPIVAATVEGNSPPAVALLRYAGVRGNTPEGFPPVAGRVLRLADLRALSPLPPGSPDRVFDLVLSGRSASEWTINGEIWPDAEPLQIGAGERIRFRLFNRSFMLHPMHLHGHFFQVGAAVKDTVIVPPHMGRIEFDFIADNPGRWLFHCHNLYHLEAGMAREVRYI</sequence>
<dbReference type="AlphaFoldDB" id="A0A1G5Q1Q4"/>
<evidence type="ECO:0000259" key="4">
    <source>
        <dbReference type="Pfam" id="PF00394"/>
    </source>
</evidence>
<dbReference type="STRING" id="415747.SAMN03097708_01111"/>
<evidence type="ECO:0000259" key="5">
    <source>
        <dbReference type="Pfam" id="PF07731"/>
    </source>
</evidence>
<dbReference type="GO" id="GO:0016491">
    <property type="term" value="F:oxidoreductase activity"/>
    <property type="evidence" value="ECO:0007669"/>
    <property type="project" value="UniProtKB-KW"/>
</dbReference>
<dbReference type="InterPro" id="IPR033138">
    <property type="entry name" value="Cu_oxidase_CS"/>
</dbReference>
<dbReference type="InterPro" id="IPR011706">
    <property type="entry name" value="Cu-oxidase_C"/>
</dbReference>
<keyword evidence="7" id="KW-0167">Capsid protein</keyword>
<protein>
    <submittedName>
        <fullName evidence="7">Multicopper oxidase with three cupredoxin domains (Includes cell division protein FtsP and spore coat protein CotA)</fullName>
    </submittedName>
</protein>
<dbReference type="PANTHER" id="PTHR11709">
    <property type="entry name" value="MULTI-COPPER OXIDASE"/>
    <property type="match status" value="1"/>
</dbReference>
<proteinExistence type="predicted"/>
<keyword evidence="3" id="KW-0186">Copper</keyword>
<organism evidence="7 8">
    <name type="scientific">Thiohalomonas denitrificans</name>
    <dbReference type="NCBI Taxonomy" id="415747"/>
    <lineage>
        <taxon>Bacteria</taxon>
        <taxon>Pseudomonadati</taxon>
        <taxon>Pseudomonadota</taxon>
        <taxon>Gammaproteobacteria</taxon>
        <taxon>Thiohalomonadales</taxon>
        <taxon>Thiohalomonadaceae</taxon>
        <taxon>Thiohalomonas</taxon>
    </lineage>
</organism>
<dbReference type="Pfam" id="PF07731">
    <property type="entry name" value="Cu-oxidase_2"/>
    <property type="match status" value="1"/>
</dbReference>
<dbReference type="InterPro" id="IPR001117">
    <property type="entry name" value="Cu-oxidase_2nd"/>
</dbReference>
<evidence type="ECO:0000256" key="1">
    <source>
        <dbReference type="ARBA" id="ARBA00022723"/>
    </source>
</evidence>
<name>A0A1G5Q1Q4_9GAMM</name>
<keyword evidence="1" id="KW-0479">Metal-binding</keyword>
<evidence type="ECO:0000259" key="6">
    <source>
        <dbReference type="Pfam" id="PF07732"/>
    </source>
</evidence>
<dbReference type="PANTHER" id="PTHR11709:SF394">
    <property type="entry name" value="FI03373P-RELATED"/>
    <property type="match status" value="1"/>
</dbReference>
<keyword evidence="7" id="KW-0131">Cell cycle</keyword>
<dbReference type="Proteomes" id="UP000199648">
    <property type="component" value="Unassembled WGS sequence"/>
</dbReference>
<dbReference type="InterPro" id="IPR045087">
    <property type="entry name" value="Cu-oxidase_fam"/>
</dbReference>
<evidence type="ECO:0000313" key="7">
    <source>
        <dbReference type="EMBL" id="SCZ55341.1"/>
    </source>
</evidence>
<feature type="domain" description="Plastocyanin-like" evidence="4">
    <location>
        <begin position="276"/>
        <end position="382"/>
    </location>
</feature>
<feature type="domain" description="Plastocyanin-like" evidence="6">
    <location>
        <begin position="97"/>
        <end position="207"/>
    </location>
</feature>
<gene>
    <name evidence="7" type="ORF">SAMN03097708_01111</name>
</gene>
<keyword evidence="8" id="KW-1185">Reference proteome</keyword>
<dbReference type="InterPro" id="IPR034279">
    <property type="entry name" value="CuRO_3_CopA"/>
</dbReference>
<dbReference type="Gene3D" id="2.60.40.420">
    <property type="entry name" value="Cupredoxins - blue copper proteins"/>
    <property type="match status" value="3"/>
</dbReference>
<evidence type="ECO:0000256" key="3">
    <source>
        <dbReference type="ARBA" id="ARBA00023008"/>
    </source>
</evidence>
<dbReference type="GO" id="GO:0005507">
    <property type="term" value="F:copper ion binding"/>
    <property type="evidence" value="ECO:0007669"/>
    <property type="project" value="InterPro"/>
</dbReference>
<keyword evidence="7" id="KW-0132">Cell division</keyword>
<reference evidence="7 8" key="1">
    <citation type="submission" date="2016-10" db="EMBL/GenBank/DDBJ databases">
        <authorList>
            <person name="de Groot N.N."/>
        </authorList>
    </citation>
    <scope>NUCLEOTIDE SEQUENCE [LARGE SCALE GENOMIC DNA]</scope>
    <source>
        <strain evidence="7 8">HLD2</strain>
    </source>
</reference>
<dbReference type="SUPFAM" id="SSF49503">
    <property type="entry name" value="Cupredoxins"/>
    <property type="match status" value="3"/>
</dbReference>
<dbReference type="PROSITE" id="PS00080">
    <property type="entry name" value="MULTICOPPER_OXIDASE2"/>
    <property type="match status" value="1"/>
</dbReference>
<evidence type="ECO:0000256" key="2">
    <source>
        <dbReference type="ARBA" id="ARBA00023002"/>
    </source>
</evidence>
<dbReference type="Pfam" id="PF07732">
    <property type="entry name" value="Cu-oxidase_3"/>
    <property type="match status" value="1"/>
</dbReference>
<keyword evidence="7" id="KW-0946">Virion</keyword>
<dbReference type="GO" id="GO:0051301">
    <property type="term" value="P:cell division"/>
    <property type="evidence" value="ECO:0007669"/>
    <property type="project" value="UniProtKB-KW"/>
</dbReference>
<evidence type="ECO:0000313" key="8">
    <source>
        <dbReference type="Proteomes" id="UP000199648"/>
    </source>
</evidence>
<dbReference type="EMBL" id="FMWD01000003">
    <property type="protein sequence ID" value="SCZ55341.1"/>
    <property type="molecule type" value="Genomic_DNA"/>
</dbReference>
<keyword evidence="2" id="KW-0560">Oxidoreductase</keyword>
<feature type="domain" description="Plastocyanin-like" evidence="5">
    <location>
        <begin position="417"/>
        <end position="523"/>
    </location>
</feature>
<dbReference type="InterPro" id="IPR008972">
    <property type="entry name" value="Cupredoxin"/>
</dbReference>
<dbReference type="InterPro" id="IPR002355">
    <property type="entry name" value="Cu_oxidase_Cu_BS"/>
</dbReference>
<dbReference type="InterPro" id="IPR011707">
    <property type="entry name" value="Cu-oxidase-like_N"/>
</dbReference>
<accession>A0A1G5Q1Q4</accession>
<dbReference type="PROSITE" id="PS00079">
    <property type="entry name" value="MULTICOPPER_OXIDASE1"/>
    <property type="match status" value="1"/>
</dbReference>
<dbReference type="Pfam" id="PF00394">
    <property type="entry name" value="Cu-oxidase"/>
    <property type="match status" value="1"/>
</dbReference>
<dbReference type="CDD" id="cd13896">
    <property type="entry name" value="CuRO_3_CopA"/>
    <property type="match status" value="1"/>
</dbReference>